<protein>
    <submittedName>
        <fullName evidence="1">Uncharacterized protein</fullName>
    </submittedName>
</protein>
<evidence type="ECO:0000313" key="2">
    <source>
        <dbReference type="Proteomes" id="UP000194733"/>
    </source>
</evidence>
<dbReference type="EMBL" id="NFCY01000021">
    <property type="protein sequence ID" value="OTX49570.1"/>
    <property type="molecule type" value="Genomic_DNA"/>
</dbReference>
<proteinExistence type="predicted"/>
<dbReference type="AlphaFoldDB" id="A0A9Q5SIJ9"/>
<gene>
    <name evidence="1" type="ORF">BK724_08960</name>
</gene>
<accession>A0A9Q5SIJ9</accession>
<dbReference type="RefSeq" id="WP_087956498.1">
    <property type="nucleotide sequence ID" value="NZ_NFCY01000021.1"/>
</dbReference>
<dbReference type="Proteomes" id="UP000194733">
    <property type="component" value="Unassembled WGS sequence"/>
</dbReference>
<sequence>MPGQIVGLDAFATIAFLPEEDADIFAGSLNIRLSRYLNLVTESTETVFGLTRTLVFNNRLEFSPSVTWIDSPPPGTYQYTLVIFTQRTNINDNISTFGPRALKAKVLNTA</sequence>
<reference evidence="1 2" key="1">
    <citation type="submission" date="2016-10" db="EMBL/GenBank/DDBJ databases">
        <title>Comparative genomics of Bacillus thuringiensis reveals a path to pathogens against multiple invertebrate hosts.</title>
        <authorList>
            <person name="Zheng J."/>
            <person name="Gao Q."/>
            <person name="Liu H."/>
            <person name="Peng D."/>
            <person name="Ruan L."/>
            <person name="Sun M."/>
        </authorList>
    </citation>
    <scope>NUCLEOTIDE SEQUENCE [LARGE SCALE GENOMIC DNA]</scope>
    <source>
        <strain evidence="1">BGSC 4BB1</strain>
    </source>
</reference>
<evidence type="ECO:0000313" key="1">
    <source>
        <dbReference type="EMBL" id="OTX49570.1"/>
    </source>
</evidence>
<organism evidence="1 2">
    <name type="scientific">Bacillus thuringiensis serovar sooncheon</name>
    <dbReference type="NCBI Taxonomy" id="180891"/>
    <lineage>
        <taxon>Bacteria</taxon>
        <taxon>Bacillati</taxon>
        <taxon>Bacillota</taxon>
        <taxon>Bacilli</taxon>
        <taxon>Bacillales</taxon>
        <taxon>Bacillaceae</taxon>
        <taxon>Bacillus</taxon>
        <taxon>Bacillus cereus group</taxon>
    </lineage>
</organism>
<name>A0A9Q5SIJ9_BACTU</name>
<comment type="caution">
    <text evidence="1">The sequence shown here is derived from an EMBL/GenBank/DDBJ whole genome shotgun (WGS) entry which is preliminary data.</text>
</comment>